<evidence type="ECO:0000259" key="1">
    <source>
        <dbReference type="Pfam" id="PF21828"/>
    </source>
</evidence>
<evidence type="ECO:0000313" key="2">
    <source>
        <dbReference type="EMBL" id="BAY86256.1"/>
    </source>
</evidence>
<dbReference type="Pfam" id="PF21828">
    <property type="entry name" value="DUF6888"/>
    <property type="match status" value="1"/>
</dbReference>
<dbReference type="InterPro" id="IPR054181">
    <property type="entry name" value="DUF6888"/>
</dbReference>
<proteinExistence type="predicted"/>
<organism evidence="2 3">
    <name type="scientific">Calothrix parasitica NIES-267</name>
    <dbReference type="NCBI Taxonomy" id="1973488"/>
    <lineage>
        <taxon>Bacteria</taxon>
        <taxon>Bacillati</taxon>
        <taxon>Cyanobacteriota</taxon>
        <taxon>Cyanophyceae</taxon>
        <taxon>Nostocales</taxon>
        <taxon>Calotrichaceae</taxon>
        <taxon>Calothrix</taxon>
    </lineage>
</organism>
<keyword evidence="3" id="KW-1185">Reference proteome</keyword>
<protein>
    <recommendedName>
        <fullName evidence="1">DUF6888 domain-containing protein</fullName>
    </recommendedName>
</protein>
<accession>A0A1Z4LYD5</accession>
<dbReference type="OrthoDB" id="490850at2"/>
<name>A0A1Z4LYD5_9CYAN</name>
<dbReference type="EMBL" id="AP018227">
    <property type="protein sequence ID" value="BAY86256.1"/>
    <property type="molecule type" value="Genomic_DNA"/>
</dbReference>
<dbReference type="Proteomes" id="UP000218418">
    <property type="component" value="Chromosome"/>
</dbReference>
<feature type="domain" description="DUF6888" evidence="1">
    <location>
        <begin position="7"/>
        <end position="60"/>
    </location>
</feature>
<gene>
    <name evidence="2" type="ORF">NIES267_57620</name>
</gene>
<dbReference type="AlphaFoldDB" id="A0A1Z4LYD5"/>
<reference evidence="2 3" key="1">
    <citation type="submission" date="2017-06" db="EMBL/GenBank/DDBJ databases">
        <title>Genome sequencing of cyanobaciteial culture collection at National Institute for Environmental Studies (NIES).</title>
        <authorList>
            <person name="Hirose Y."/>
            <person name="Shimura Y."/>
            <person name="Fujisawa T."/>
            <person name="Nakamura Y."/>
            <person name="Kawachi M."/>
        </authorList>
    </citation>
    <scope>NUCLEOTIDE SEQUENCE [LARGE SCALE GENOMIC DNA]</scope>
    <source>
        <strain evidence="2 3">NIES-267</strain>
    </source>
</reference>
<evidence type="ECO:0000313" key="3">
    <source>
        <dbReference type="Proteomes" id="UP000218418"/>
    </source>
</evidence>
<sequence>MNIVGLPTAEQLKTCFVLGASITSMYQTINLIRIDERTKEIYFLAGKEIELVILENGDWSFYNGYPRF</sequence>